<evidence type="ECO:0000256" key="15">
    <source>
        <dbReference type="ARBA" id="ARBA00022737"/>
    </source>
</evidence>
<evidence type="ECO:0000256" key="25">
    <source>
        <dbReference type="ARBA" id="ARBA00023180"/>
    </source>
</evidence>
<comment type="subcellular location">
    <subcellularLocation>
        <location evidence="6">Cell membrane</location>
        <topology evidence="6">Multi-pass membrane protein</topology>
    </subcellularLocation>
    <subcellularLocation>
        <location evidence="3">Cell projection</location>
        <location evidence="3">Cilium</location>
    </subcellularLocation>
    <subcellularLocation>
        <location evidence="4">Cytoplasm</location>
    </subcellularLocation>
    <subcellularLocation>
        <location evidence="5">Golgi apparatus</location>
    </subcellularLocation>
</comment>
<accession>A0AAW2HX42</accession>
<keyword evidence="21 34" id="KW-1133">Transmembrane helix</keyword>
<proteinExistence type="inferred from homology"/>
<dbReference type="GO" id="GO:0046872">
    <property type="term" value="F:metal ion binding"/>
    <property type="evidence" value="ECO:0007669"/>
    <property type="project" value="UniProtKB-KW"/>
</dbReference>
<dbReference type="GO" id="GO:0005524">
    <property type="term" value="F:ATP binding"/>
    <property type="evidence" value="ECO:0007669"/>
    <property type="project" value="UniProtKB-UniRule"/>
</dbReference>
<dbReference type="CDD" id="cd07302">
    <property type="entry name" value="CHD"/>
    <property type="match status" value="2"/>
</dbReference>
<comment type="caution">
    <text evidence="36">The sequence shown here is derived from an EMBL/GenBank/DDBJ whole genome shotgun (WGS) entry which is preliminary data.</text>
</comment>
<evidence type="ECO:0000256" key="13">
    <source>
        <dbReference type="ARBA" id="ARBA00022723"/>
    </source>
</evidence>
<comment type="cofactor">
    <cofactor evidence="31">
        <name>Mg(2+)</name>
        <dbReference type="ChEBI" id="CHEBI:18420"/>
    </cofactor>
    <cofactor evidence="31">
        <name>Mn(2+)</name>
        <dbReference type="ChEBI" id="CHEBI:29035"/>
    </cofactor>
    <text evidence="31">Binds 2 magnesium ions per subunit. Is also active with manganese (in vitro).</text>
</comment>
<feature type="binding site" evidence="31">
    <location>
        <position position="279"/>
    </location>
    <ligand>
        <name>Mg(2+)</name>
        <dbReference type="ChEBI" id="CHEBI:18420"/>
        <label>2</label>
        <note>catalytic</note>
    </ligand>
</feature>
<keyword evidence="8" id="KW-0963">Cytoplasm</keyword>
<dbReference type="PROSITE" id="PS00452">
    <property type="entry name" value="GUANYLATE_CYCLASE_1"/>
    <property type="match status" value="1"/>
</dbReference>
<feature type="binding site" evidence="30">
    <location>
        <begin position="953"/>
        <end position="955"/>
    </location>
    <ligand>
        <name>ATP</name>
        <dbReference type="ChEBI" id="CHEBI:30616"/>
    </ligand>
</feature>
<feature type="binding site" evidence="31">
    <location>
        <position position="280"/>
    </location>
    <ligand>
        <name>Mg(2+)</name>
        <dbReference type="ChEBI" id="CHEBI:18420"/>
        <label>2</label>
        <note>catalytic</note>
    </ligand>
</feature>
<dbReference type="GO" id="GO:0007189">
    <property type="term" value="P:adenylate cyclase-activating G protein-coupled receptor signaling pathway"/>
    <property type="evidence" value="ECO:0007669"/>
    <property type="project" value="TreeGrafter"/>
</dbReference>
<evidence type="ECO:0000256" key="28">
    <source>
        <dbReference type="ARBA" id="ARBA00023273"/>
    </source>
</evidence>
<protein>
    <recommendedName>
        <fullName evidence="29">adenylate cyclase</fullName>
        <ecNumber evidence="29">4.6.1.1</ecNumber>
    </recommendedName>
</protein>
<dbReference type="GO" id="GO:0005886">
    <property type="term" value="C:plasma membrane"/>
    <property type="evidence" value="ECO:0007669"/>
    <property type="project" value="UniProtKB-SubCell"/>
</dbReference>
<dbReference type="PIRSF" id="PIRSF039050">
    <property type="entry name" value="Ade_cyc"/>
    <property type="match status" value="1"/>
</dbReference>
<evidence type="ECO:0000259" key="35">
    <source>
        <dbReference type="PROSITE" id="PS50125"/>
    </source>
</evidence>
<evidence type="ECO:0000256" key="11">
    <source>
        <dbReference type="ARBA" id="ARBA00022606"/>
    </source>
</evidence>
<evidence type="ECO:0000256" key="4">
    <source>
        <dbReference type="ARBA" id="ARBA00004496"/>
    </source>
</evidence>
<keyword evidence="17 29" id="KW-0067">ATP-binding</keyword>
<dbReference type="GO" id="GO:0004016">
    <property type="term" value="F:adenylate cyclase activity"/>
    <property type="evidence" value="ECO:0007669"/>
    <property type="project" value="UniProtKB-EC"/>
</dbReference>
<dbReference type="SMART" id="SM00044">
    <property type="entry name" value="CYCc"/>
    <property type="match status" value="2"/>
</dbReference>
<dbReference type="InterPro" id="IPR032628">
    <property type="entry name" value="AC_N"/>
</dbReference>
<feature type="transmembrane region" description="Helical" evidence="34">
    <location>
        <begin position="698"/>
        <end position="716"/>
    </location>
</feature>
<comment type="cofactor">
    <cofactor evidence="2">
        <name>Mn(2+)</name>
        <dbReference type="ChEBI" id="CHEBI:29035"/>
    </cofactor>
</comment>
<name>A0AAW2HX42_9NEOP</name>
<keyword evidence="23" id="KW-0333">Golgi apparatus</keyword>
<evidence type="ECO:0000256" key="30">
    <source>
        <dbReference type="PIRSR" id="PIRSR039050-50"/>
    </source>
</evidence>
<feature type="region of interest" description="Disordered" evidence="33">
    <location>
        <begin position="1029"/>
        <end position="1056"/>
    </location>
</feature>
<dbReference type="FunFam" id="3.30.70.1230:FF:000009">
    <property type="entry name" value="Adenylate cyclase"/>
    <property type="match status" value="1"/>
</dbReference>
<keyword evidence="12 34" id="KW-0812">Transmembrane</keyword>
<feature type="binding site" evidence="31">
    <location>
        <position position="323"/>
    </location>
    <ligand>
        <name>Mg(2+)</name>
        <dbReference type="ChEBI" id="CHEBI:18420"/>
        <label>2</label>
        <note>catalytic</note>
    </ligand>
</feature>
<evidence type="ECO:0000256" key="3">
    <source>
        <dbReference type="ARBA" id="ARBA00004138"/>
    </source>
</evidence>
<feature type="binding site" evidence="31">
    <location>
        <position position="279"/>
    </location>
    <ligand>
        <name>Mg(2+)</name>
        <dbReference type="ChEBI" id="CHEBI:18420"/>
        <label>1</label>
        <note>catalytic</note>
    </ligand>
</feature>
<evidence type="ECO:0000256" key="26">
    <source>
        <dbReference type="ARBA" id="ARBA00023211"/>
    </source>
</evidence>
<dbReference type="GO" id="GO:0005516">
    <property type="term" value="F:calmodulin binding"/>
    <property type="evidence" value="ECO:0007669"/>
    <property type="project" value="UniProtKB-KW"/>
</dbReference>
<keyword evidence="7" id="KW-1003">Cell membrane</keyword>
<dbReference type="PANTHER" id="PTHR45627:SF30">
    <property type="entry name" value="ADENYLATE CYCLASE TYPE 3"/>
    <property type="match status" value="1"/>
</dbReference>
<keyword evidence="28" id="KW-0966">Cell projection</keyword>
<evidence type="ECO:0000256" key="22">
    <source>
        <dbReference type="ARBA" id="ARBA00022998"/>
    </source>
</evidence>
<dbReference type="GO" id="GO:0035556">
    <property type="term" value="P:intracellular signal transduction"/>
    <property type="evidence" value="ECO:0007669"/>
    <property type="project" value="InterPro"/>
</dbReference>
<evidence type="ECO:0000256" key="21">
    <source>
        <dbReference type="ARBA" id="ARBA00022989"/>
    </source>
</evidence>
<dbReference type="PANTHER" id="PTHR45627">
    <property type="entry name" value="ADENYLATE CYCLASE TYPE 1"/>
    <property type="match status" value="1"/>
</dbReference>
<evidence type="ECO:0000256" key="17">
    <source>
        <dbReference type="ARBA" id="ARBA00022840"/>
    </source>
</evidence>
<comment type="function">
    <text evidence="29">Catalyzes the formation of the signaling molecule cAMP in response to G-protein signaling.</text>
</comment>
<feature type="transmembrane region" description="Helical" evidence="34">
    <location>
        <begin position="631"/>
        <end position="654"/>
    </location>
</feature>
<dbReference type="GO" id="GO:0007608">
    <property type="term" value="P:sensory perception of smell"/>
    <property type="evidence" value="ECO:0007669"/>
    <property type="project" value="UniProtKB-KW"/>
</dbReference>
<comment type="catalytic activity">
    <reaction evidence="1 29">
        <text>ATP = 3',5'-cyclic AMP + diphosphate</text>
        <dbReference type="Rhea" id="RHEA:15389"/>
        <dbReference type="ChEBI" id="CHEBI:30616"/>
        <dbReference type="ChEBI" id="CHEBI:33019"/>
        <dbReference type="ChEBI" id="CHEBI:58165"/>
        <dbReference type="EC" id="4.6.1.1"/>
    </reaction>
</comment>
<dbReference type="Gene3D" id="3.30.70.1230">
    <property type="entry name" value="Nucleotide cyclase"/>
    <property type="match status" value="2"/>
</dbReference>
<feature type="transmembrane region" description="Helical" evidence="34">
    <location>
        <begin position="553"/>
        <end position="576"/>
    </location>
</feature>
<dbReference type="InterPro" id="IPR001054">
    <property type="entry name" value="A/G_cyclase"/>
</dbReference>
<feature type="binding site" evidence="30">
    <location>
        <position position="367"/>
    </location>
    <ligand>
        <name>ATP</name>
        <dbReference type="ChEBI" id="CHEBI:30616"/>
    </ligand>
</feature>
<evidence type="ECO:0000256" key="23">
    <source>
        <dbReference type="ARBA" id="ARBA00023034"/>
    </source>
</evidence>
<evidence type="ECO:0000256" key="19">
    <source>
        <dbReference type="ARBA" id="ARBA00022843"/>
    </source>
</evidence>
<evidence type="ECO:0000256" key="1">
    <source>
        <dbReference type="ARBA" id="ARBA00001593"/>
    </source>
</evidence>
<evidence type="ECO:0000256" key="20">
    <source>
        <dbReference type="ARBA" id="ARBA00022860"/>
    </source>
</evidence>
<feature type="region of interest" description="Disordered" evidence="33">
    <location>
        <begin position="458"/>
        <end position="507"/>
    </location>
</feature>
<keyword evidence="22 29" id="KW-0115">cAMP biosynthesis</keyword>
<feature type="domain" description="Guanylate cyclase" evidence="35">
    <location>
        <begin position="821"/>
        <end position="966"/>
    </location>
</feature>
<evidence type="ECO:0000256" key="33">
    <source>
        <dbReference type="SAM" id="MobiDB-lite"/>
    </source>
</evidence>
<feature type="binding site" evidence="30">
    <location>
        <begin position="279"/>
        <end position="284"/>
    </location>
    <ligand>
        <name>ATP</name>
        <dbReference type="ChEBI" id="CHEBI:30616"/>
    </ligand>
</feature>
<keyword evidence="26 31" id="KW-0464">Manganese</keyword>
<evidence type="ECO:0000256" key="2">
    <source>
        <dbReference type="ARBA" id="ARBA00001936"/>
    </source>
</evidence>
<feature type="transmembrane region" description="Helical" evidence="34">
    <location>
        <begin position="582"/>
        <end position="603"/>
    </location>
</feature>
<evidence type="ECO:0000256" key="12">
    <source>
        <dbReference type="ARBA" id="ARBA00022692"/>
    </source>
</evidence>
<keyword evidence="19" id="KW-0832">Ubl conjugation</keyword>
<keyword evidence="24 29" id="KW-0472">Membrane</keyword>
<feature type="transmembrane region" description="Helical" evidence="34">
    <location>
        <begin position="736"/>
        <end position="757"/>
    </location>
</feature>
<feature type="binding site" evidence="30">
    <location>
        <begin position="321"/>
        <end position="323"/>
    </location>
    <ligand>
        <name>ATP</name>
        <dbReference type="ChEBI" id="CHEBI:30616"/>
    </ligand>
</feature>
<dbReference type="SUPFAM" id="SSF55073">
    <property type="entry name" value="Nucleotide cyclase"/>
    <property type="match status" value="2"/>
</dbReference>
<keyword evidence="9" id="KW-1017">Isopeptide bond</keyword>
<feature type="transmembrane region" description="Helical" evidence="34">
    <location>
        <begin position="674"/>
        <end position="691"/>
    </location>
</feature>
<dbReference type="FunFam" id="3.30.70.1230:FF:000006">
    <property type="entry name" value="Adenylate cyclase"/>
    <property type="match status" value="1"/>
</dbReference>
<feature type="binding site" evidence="30">
    <location>
        <begin position="960"/>
        <end position="964"/>
    </location>
    <ligand>
        <name>ATP</name>
        <dbReference type="ChEBI" id="CHEBI:30616"/>
    </ligand>
</feature>
<keyword evidence="15" id="KW-0677">Repeat</keyword>
<evidence type="ECO:0000256" key="29">
    <source>
        <dbReference type="PIRNR" id="PIRNR039050"/>
    </source>
</evidence>
<evidence type="ECO:0000256" key="5">
    <source>
        <dbReference type="ARBA" id="ARBA00004555"/>
    </source>
</evidence>
<keyword evidence="25" id="KW-0325">Glycoprotein</keyword>
<dbReference type="PROSITE" id="PS50125">
    <property type="entry name" value="GUANYLATE_CYCLASE_2"/>
    <property type="match status" value="2"/>
</dbReference>
<keyword evidence="18 29" id="KW-0460">Magnesium</keyword>
<dbReference type="GO" id="GO:0005794">
    <property type="term" value="C:Golgi apparatus"/>
    <property type="evidence" value="ECO:0007669"/>
    <property type="project" value="UniProtKB-SubCell"/>
</dbReference>
<evidence type="ECO:0000256" key="24">
    <source>
        <dbReference type="ARBA" id="ARBA00023136"/>
    </source>
</evidence>
<feature type="compositionally biased region" description="Basic and acidic residues" evidence="33">
    <location>
        <begin position="484"/>
        <end position="507"/>
    </location>
</feature>
<dbReference type="Pfam" id="PF16214">
    <property type="entry name" value="AC_N"/>
    <property type="match status" value="1"/>
</dbReference>
<dbReference type="GO" id="GO:0005929">
    <property type="term" value="C:cilium"/>
    <property type="evidence" value="ECO:0007669"/>
    <property type="project" value="UniProtKB-SubCell"/>
</dbReference>
<reference evidence="36" key="1">
    <citation type="journal article" date="2024" name="Gigascience">
        <title>Chromosome-level genome of the poultry shaft louse Menopon gallinae provides insight into the host-switching and adaptive evolution of parasitic lice.</title>
        <authorList>
            <person name="Xu Y."/>
            <person name="Ma L."/>
            <person name="Liu S."/>
            <person name="Liang Y."/>
            <person name="Liu Q."/>
            <person name="He Z."/>
            <person name="Tian L."/>
            <person name="Duan Y."/>
            <person name="Cai W."/>
            <person name="Li H."/>
            <person name="Song F."/>
        </authorList>
    </citation>
    <scope>NUCLEOTIDE SEQUENCE</scope>
    <source>
        <strain evidence="36">Cailab_2023a</strain>
    </source>
</reference>
<evidence type="ECO:0000256" key="32">
    <source>
        <dbReference type="RuleBase" id="RU000405"/>
    </source>
</evidence>
<feature type="transmembrane region" description="Helical" evidence="34">
    <location>
        <begin position="49"/>
        <end position="66"/>
    </location>
</feature>
<evidence type="ECO:0000256" key="27">
    <source>
        <dbReference type="ARBA" id="ARBA00023239"/>
    </source>
</evidence>
<feature type="binding site" evidence="31">
    <location>
        <position position="323"/>
    </location>
    <ligand>
        <name>Mg(2+)</name>
        <dbReference type="ChEBI" id="CHEBI:18420"/>
        <label>1</label>
        <note>catalytic</note>
    </ligand>
</feature>
<dbReference type="Pfam" id="PF00211">
    <property type="entry name" value="Guanylate_cyc"/>
    <property type="match status" value="2"/>
</dbReference>
<feature type="transmembrane region" description="Helical" evidence="34">
    <location>
        <begin position="103"/>
        <end position="123"/>
    </location>
</feature>
<comment type="similarity">
    <text evidence="29 32">Belongs to the adenylyl cyclase class-4/guanylyl cyclase family.</text>
</comment>
<feature type="transmembrane region" description="Helical" evidence="34">
    <location>
        <begin position="78"/>
        <end position="96"/>
    </location>
</feature>
<dbReference type="EMBL" id="JARGDH010000003">
    <property type="protein sequence ID" value="KAL0274463.1"/>
    <property type="molecule type" value="Genomic_DNA"/>
</dbReference>
<dbReference type="InterPro" id="IPR018297">
    <property type="entry name" value="A/G_cyclase_CS"/>
</dbReference>
<feature type="transmembrane region" description="Helical" evidence="34">
    <location>
        <begin position="156"/>
        <end position="175"/>
    </location>
</feature>
<evidence type="ECO:0000256" key="9">
    <source>
        <dbReference type="ARBA" id="ARBA00022499"/>
    </source>
</evidence>
<keyword evidence="10" id="KW-0597">Phosphoprotein</keyword>
<keyword evidence="16 29" id="KW-0547">Nucleotide-binding</keyword>
<evidence type="ECO:0000256" key="18">
    <source>
        <dbReference type="ARBA" id="ARBA00022842"/>
    </source>
</evidence>
<feature type="domain" description="Guanylate cyclase" evidence="35">
    <location>
        <begin position="274"/>
        <end position="401"/>
    </location>
</feature>
<evidence type="ECO:0000256" key="34">
    <source>
        <dbReference type="SAM" id="Phobius"/>
    </source>
</evidence>
<feature type="binding site" evidence="30">
    <location>
        <position position="873"/>
    </location>
    <ligand>
        <name>ATP</name>
        <dbReference type="ChEBI" id="CHEBI:30616"/>
    </ligand>
</feature>
<evidence type="ECO:0000256" key="7">
    <source>
        <dbReference type="ARBA" id="ARBA00022475"/>
    </source>
</evidence>
<keyword evidence="20" id="KW-0112">Calmodulin-binding</keyword>
<feature type="transmembrane region" description="Helical" evidence="34">
    <location>
        <begin position="181"/>
        <end position="205"/>
    </location>
</feature>
<gene>
    <name evidence="36" type="ORF">PYX00_006878</name>
</gene>
<evidence type="ECO:0000256" key="14">
    <source>
        <dbReference type="ARBA" id="ARBA00022725"/>
    </source>
</evidence>
<keyword evidence="14" id="KW-0552">Olfaction</keyword>
<keyword evidence="27 29" id="KW-0456">Lyase</keyword>
<evidence type="ECO:0000256" key="31">
    <source>
        <dbReference type="PIRSR" id="PIRSR039050-51"/>
    </source>
</evidence>
<keyword evidence="11" id="KW-0716">Sensory transduction</keyword>
<feature type="binding site" evidence="30">
    <location>
        <position position="1000"/>
    </location>
    <ligand>
        <name>ATP</name>
        <dbReference type="ChEBI" id="CHEBI:30616"/>
    </ligand>
</feature>
<evidence type="ECO:0000256" key="16">
    <source>
        <dbReference type="ARBA" id="ARBA00022741"/>
    </source>
</evidence>
<dbReference type="AlphaFoldDB" id="A0AAW2HX42"/>
<dbReference type="InterPro" id="IPR029787">
    <property type="entry name" value="Nucleotide_cyclase"/>
</dbReference>
<dbReference type="EC" id="4.6.1.1" evidence="29"/>
<dbReference type="InterPro" id="IPR030672">
    <property type="entry name" value="Adcy"/>
</dbReference>
<organism evidence="36">
    <name type="scientific">Menopon gallinae</name>
    <name type="common">poultry shaft louse</name>
    <dbReference type="NCBI Taxonomy" id="328185"/>
    <lineage>
        <taxon>Eukaryota</taxon>
        <taxon>Metazoa</taxon>
        <taxon>Ecdysozoa</taxon>
        <taxon>Arthropoda</taxon>
        <taxon>Hexapoda</taxon>
        <taxon>Insecta</taxon>
        <taxon>Pterygota</taxon>
        <taxon>Neoptera</taxon>
        <taxon>Paraneoptera</taxon>
        <taxon>Psocodea</taxon>
        <taxon>Troctomorpha</taxon>
        <taxon>Phthiraptera</taxon>
        <taxon>Amblycera</taxon>
        <taxon>Menoponidae</taxon>
        <taxon>Menopon</taxon>
    </lineage>
</organism>
<sequence length="1056" mass="118558">MSQTKDKKPDLECGRSEQHFPLSLLRRAFPDPALEKLYLSYSNKQKRDGLHCFLLAAILYDVYYLAVPCDIKDFNWPMAGFLLSNSVILLWCLFGVRKCSTLWLAIPHVSWSVFVAQLLIGLFLKRTDVTGRDNLGWVVLMDYLLYVLLPLRLRYCVLLSIGICVSYTIAIARLAENESHLTEQLCANLCLLLAANILGITTYFLSDKQQRQAFLETRQSLEMKMLIEEQSAEQERLLLSVLPEHVAVKMRQDLGSALDSQFKKIYMSRHENVSILYADIVGFTAISSTYSASELVKILNELFARFDRLSEKYQQLRIKILGDCYYCISGAPRERPDHAVLCVHMGLSMVKAIKYVQQTCNSPVDMRVGIHTGAVLAGVLGQRQWQFDVYSKDVELANKMESSGKPGRVHISEKTLSFLNGEFEVEPAFGEKREEALRLAGIKTYFIVKVLKPFRPPNTDIRNGSVADDGTQGCDTDFSDVDNDFEHDNPQDEENQKLNNEKTQDGSEDFKQRLREELINKGGLSTLSDHTTCFTLSFKSSKKESDFNHNKETAATVSILGCPLVLLFISIAQFLTLPRDELSILSFTTGFTILVVFSLIAVAELKPSAFPRFLVSCSTTANNVLWARRTLAAVAILILGCVNAVDMVTCNVMAVPRNDTETVDIAESCLYPSYFSYFCVLVLVAASLPTQISHLLKIAIFFVIVAIHCIMNIFVISEALNCEAPVHPELQTLSNKYALCSMLVCIALSLSFLARYVEKATRVLFQWKTEVEEQREKASDIGSRNEALVYNILPPHVAVHFLGNKKRQHEELYSQSYAEVGVLFASMPNFSDFYSEESVNNQGLECLRFLNEVISDFDAILQLPQYQDIIKIKTIGSTYMAASGLNPSKTVKPDDPIHVRWAHLALLVEFAFELKKALQGINEQSFNHFVLKMGINHGPITAGVIGARKPHYDIWGNSVNVASRMESTGKAGCIQVTEETCKILQHYGFTFEQRGLVAVKGKGQLMTYYLIGKSGTTPQHPVISAMETVKEEEEENNAEKTEKPSETPLAENVDKC</sequence>
<keyword evidence="13 29" id="KW-0479">Metal-binding</keyword>
<evidence type="ECO:0000256" key="6">
    <source>
        <dbReference type="ARBA" id="ARBA00004651"/>
    </source>
</evidence>
<evidence type="ECO:0000256" key="10">
    <source>
        <dbReference type="ARBA" id="ARBA00022553"/>
    </source>
</evidence>
<evidence type="ECO:0000313" key="36">
    <source>
        <dbReference type="EMBL" id="KAL0274463.1"/>
    </source>
</evidence>
<evidence type="ECO:0000256" key="8">
    <source>
        <dbReference type="ARBA" id="ARBA00022490"/>
    </source>
</evidence>
<dbReference type="GO" id="GO:0006171">
    <property type="term" value="P:cAMP biosynthetic process"/>
    <property type="evidence" value="ECO:0007669"/>
    <property type="project" value="UniProtKB-KW"/>
</dbReference>